<gene>
    <name evidence="1" type="primary">anfO</name>
    <name evidence="1" type="ordered locus">Awo_c07960</name>
</gene>
<dbReference type="Pfam" id="PF09582">
    <property type="entry name" value="AnfO_nitrog"/>
    <property type="match status" value="1"/>
</dbReference>
<sequence>MIQLKRGEQMKENVNVMAVFCDDAKRIARFDEMTNFVFYTKEKSIWQKSDMIPCKPDLSGGMTAIRENIHQMINVFNNCKIIITKSLTGIPYQVFDKAGFIICESEVFDLELLDTIQSDLAKIDAEIKEDELLLANTPKETDQPGHYFIDLTQVQKKHPEMSSKMALLPFLKDTPFYALEVVCEHIPPWFEHKLSELNFSYTIQNKNDSTQHVIITPVVCE</sequence>
<dbReference type="OrthoDB" id="200286at2"/>
<protein>
    <submittedName>
        <fullName evidence="1">Nitrogenase iron-iron accessory protein AnfO</fullName>
    </submittedName>
</protein>
<dbReference type="KEGG" id="awo:Awo_c07960"/>
<dbReference type="STRING" id="931626.Awo_c07960"/>
<organism evidence="1 2">
    <name type="scientific">Acetobacterium woodii (strain ATCC 29683 / DSM 1030 / JCM 2381 / KCTC 1655 / WB1)</name>
    <dbReference type="NCBI Taxonomy" id="931626"/>
    <lineage>
        <taxon>Bacteria</taxon>
        <taxon>Bacillati</taxon>
        <taxon>Bacillota</taxon>
        <taxon>Clostridia</taxon>
        <taxon>Eubacteriales</taxon>
        <taxon>Eubacteriaceae</taxon>
        <taxon>Acetobacterium</taxon>
    </lineage>
</organism>
<keyword evidence="2" id="KW-1185">Reference proteome</keyword>
<dbReference type="eggNOG" id="ENOG50308XE">
    <property type="taxonomic scope" value="Bacteria"/>
</dbReference>
<evidence type="ECO:0000313" key="2">
    <source>
        <dbReference type="Proteomes" id="UP000007177"/>
    </source>
</evidence>
<dbReference type="EMBL" id="CP002987">
    <property type="protein sequence ID" value="AFA47590.1"/>
    <property type="molecule type" value="Genomic_DNA"/>
</dbReference>
<dbReference type="HOGENOM" id="CLU_097520_0_0_9"/>
<dbReference type="InterPro" id="IPR014287">
    <property type="entry name" value="Nase_Fe-Fe_AnfO"/>
</dbReference>
<reference evidence="1 2" key="2">
    <citation type="journal article" date="2012" name="PLoS ONE">
        <title>An ancient pathway combining carbon dioxide fixation with the generation and utilization of a sodium ion gradient for ATP synthesis.</title>
        <authorList>
            <person name="Poehlein A."/>
            <person name="Schmidt S."/>
            <person name="Kaster A.K."/>
            <person name="Goenrich M."/>
            <person name="Vollmers J."/>
            <person name="Thurmer A."/>
            <person name="Bertsch J."/>
            <person name="Schuchmann K."/>
            <person name="Voigt B."/>
            <person name="Hecker M."/>
            <person name="Daniel R."/>
            <person name="Thauer R.K."/>
            <person name="Gottschalk G."/>
            <person name="Muller V."/>
        </authorList>
    </citation>
    <scope>NUCLEOTIDE SEQUENCE [LARGE SCALE GENOMIC DNA]</scope>
    <source>
        <strain evidence="2">ATCC 29683 / DSM 1030 / JCM 2381 / KCTC 1655 / WB1</strain>
    </source>
</reference>
<dbReference type="AlphaFoldDB" id="H6LB38"/>
<evidence type="ECO:0000313" key="1">
    <source>
        <dbReference type="EMBL" id="AFA47590.1"/>
    </source>
</evidence>
<dbReference type="Proteomes" id="UP000007177">
    <property type="component" value="Chromosome"/>
</dbReference>
<name>H6LB38_ACEWD</name>
<proteinExistence type="predicted"/>
<accession>H6LB38</accession>
<reference evidence="2" key="1">
    <citation type="submission" date="2011-07" db="EMBL/GenBank/DDBJ databases">
        <title>Complete genome sequence of Acetobacterium woodii.</title>
        <authorList>
            <person name="Poehlein A."/>
            <person name="Schmidt S."/>
            <person name="Kaster A.-K."/>
            <person name="Goenrich M."/>
            <person name="Vollmers J."/>
            <person name="Thuermer A."/>
            <person name="Gottschalk G."/>
            <person name="Thauer R.K."/>
            <person name="Daniel R."/>
            <person name="Mueller V."/>
        </authorList>
    </citation>
    <scope>NUCLEOTIDE SEQUENCE [LARGE SCALE GENOMIC DNA]</scope>
    <source>
        <strain evidence="2">ATCC 29683 / DSM 1030 / JCM 2381 / KCTC 1655 / WB1</strain>
    </source>
</reference>